<reference evidence="1 2" key="1">
    <citation type="submission" date="2017-11" db="EMBL/GenBank/DDBJ databases">
        <title>Rhodohalobacter 15182 sp. nov., isolated from a salt lake.</title>
        <authorList>
            <person name="Han S."/>
        </authorList>
    </citation>
    <scope>NUCLEOTIDE SEQUENCE [LARGE SCALE GENOMIC DNA]</scope>
    <source>
        <strain evidence="1 2">15182</strain>
    </source>
</reference>
<proteinExistence type="predicted"/>
<organism evidence="1 2">
    <name type="scientific">Rhodohalobacter barkolensis</name>
    <dbReference type="NCBI Taxonomy" id="2053187"/>
    <lineage>
        <taxon>Bacteria</taxon>
        <taxon>Pseudomonadati</taxon>
        <taxon>Balneolota</taxon>
        <taxon>Balneolia</taxon>
        <taxon>Balneolales</taxon>
        <taxon>Balneolaceae</taxon>
        <taxon>Rhodohalobacter</taxon>
    </lineage>
</organism>
<accession>A0A2N0VJF6</accession>
<dbReference type="Proteomes" id="UP000233398">
    <property type="component" value="Unassembled WGS sequence"/>
</dbReference>
<dbReference type="EMBL" id="PISP01000001">
    <property type="protein sequence ID" value="PKD44322.1"/>
    <property type="molecule type" value="Genomic_DNA"/>
</dbReference>
<keyword evidence="2" id="KW-1185">Reference proteome</keyword>
<evidence type="ECO:0000313" key="2">
    <source>
        <dbReference type="Proteomes" id="UP000233398"/>
    </source>
</evidence>
<dbReference type="AlphaFoldDB" id="A0A2N0VJF6"/>
<protein>
    <submittedName>
        <fullName evidence="1">Uncharacterized protein</fullName>
    </submittedName>
</protein>
<sequence>MNPLNNMYKVLSELEDINEDECRGVMSNYDSFVDDVQNKIFIQTFMDQYRNAEKYYMKGNKSGEKKSLIFAVNTIESMSAMSEDLRDENIRDYVTGTWLTSEKLAKRLDELGGVRLR</sequence>
<name>A0A2N0VJF6_9BACT</name>
<comment type="caution">
    <text evidence="1">The sequence shown here is derived from an EMBL/GenBank/DDBJ whole genome shotgun (WGS) entry which is preliminary data.</text>
</comment>
<evidence type="ECO:0000313" key="1">
    <source>
        <dbReference type="EMBL" id="PKD44322.1"/>
    </source>
</evidence>
<gene>
    <name evidence="1" type="ORF">CWD77_02310</name>
</gene>